<evidence type="ECO:0000256" key="4">
    <source>
        <dbReference type="ARBA" id="ARBA00022723"/>
    </source>
</evidence>
<organism evidence="9 10">
    <name type="scientific">Dethiosulfatarculus sandiegensis</name>
    <dbReference type="NCBI Taxonomy" id="1429043"/>
    <lineage>
        <taxon>Bacteria</taxon>
        <taxon>Pseudomonadati</taxon>
        <taxon>Thermodesulfobacteriota</taxon>
        <taxon>Desulfarculia</taxon>
        <taxon>Desulfarculales</taxon>
        <taxon>Desulfarculaceae</taxon>
        <taxon>Dethiosulfatarculus</taxon>
    </lineage>
</organism>
<dbReference type="InterPro" id="IPR006657">
    <property type="entry name" value="MoPterin_dinucl-bd_dom"/>
</dbReference>
<comment type="caution">
    <text evidence="9">The sequence shown here is derived from an EMBL/GenBank/DDBJ whole genome shotgun (WGS) entry which is preliminary data.</text>
</comment>
<dbReference type="SUPFAM" id="SSF50692">
    <property type="entry name" value="ADC-like"/>
    <property type="match status" value="1"/>
</dbReference>
<evidence type="ECO:0000313" key="9">
    <source>
        <dbReference type="EMBL" id="KIX13693.1"/>
    </source>
</evidence>
<dbReference type="PROSITE" id="PS00490">
    <property type="entry name" value="MOLYBDOPTERIN_PROK_2"/>
    <property type="match status" value="1"/>
</dbReference>
<dbReference type="SMART" id="SM00926">
    <property type="entry name" value="Molybdop_Fe4S4"/>
    <property type="match status" value="1"/>
</dbReference>
<sequence>MRPSEDGVPMKGMPNDKQPTMVKPTICSICSPVTHCGIDAHVRDNRVVKIEGSKENPHSKGALCSKGAASRQYIHHPDRLKTPLLRKGPRGEGDFEPISWSEALDLMAERLLQYKKESGPESVAFFAGYPKWLRPFLRRLCLGFGSPNYMTESSTCSAAASLAFNLNYGAAPGPDLSKTKCLLVWSRNPAFSNNPMARSLDKLIKRGVPIIDVGPIFTPLSAKAAVHLRNRPGTSGALALGMARVIVNNDLFDREFIRQWSHGFSEFRAYIQEFTPEKTEEITGVPKELMEKAARMYAATKPAAMLTSPNATVHHTNGVQNHRALTALIGLTGNYDAPGGNKVMPGCYLYVKNGHTTRQKKFESPCSIEDLAPRVGQAEHPLWCRFTGQAQAMHLPGWLKRQKPYPIRSLVAFGLNHRMWPAPDLLRESLAELDFLVDVDLFFTDSARMADLVLPACSSFERSEFKAYPENYAIFTTPALEPLGESRPDVDIICDLAQRLTPQDELLTKGHEACLDWMLKPMGLTVNDFKGHVRGRKLPPPKPVAYYKYREKGFDTPSGKMEFYSEKMARSGLDPLPKYQEPRLSPLDSPEKESFPLILTTGFRLPMFIHSRTFRVPWLRALYPDPCVDINPEDARARGLGQGDWVKLATKRGAIKVRANLTEMLPPKVVSMYHAWPEADVNLLIEPDYQDPVSGYPGFKSLLCEVSLFEEKNSSLQVGERHFDLSETTNQNLGPECDGNNRLVFYQ</sequence>
<comment type="cofactor">
    <cofactor evidence="1">
        <name>Mo-bis(molybdopterin guanine dinucleotide)</name>
        <dbReference type="ChEBI" id="CHEBI:60539"/>
    </cofactor>
</comment>
<protein>
    <recommendedName>
        <fullName evidence="8">4Fe-4S Mo/W bis-MGD-type domain-containing protein</fullName>
    </recommendedName>
</protein>
<dbReference type="GO" id="GO:0016491">
    <property type="term" value="F:oxidoreductase activity"/>
    <property type="evidence" value="ECO:0007669"/>
    <property type="project" value="UniProtKB-KW"/>
</dbReference>
<keyword evidence="4" id="KW-0479">Metal-binding</keyword>
<dbReference type="STRING" id="1429043.X474_11985"/>
<evidence type="ECO:0000256" key="7">
    <source>
        <dbReference type="ARBA" id="ARBA00023014"/>
    </source>
</evidence>
<feature type="domain" description="4Fe-4S Mo/W bis-MGD-type" evidence="8">
    <location>
        <begin position="20"/>
        <end position="78"/>
    </location>
</feature>
<evidence type="ECO:0000313" key="10">
    <source>
        <dbReference type="Proteomes" id="UP000032233"/>
    </source>
</evidence>
<dbReference type="RefSeq" id="WP_082464301.1">
    <property type="nucleotide sequence ID" value="NZ_AZAC01000014.1"/>
</dbReference>
<dbReference type="GO" id="GO:0051536">
    <property type="term" value="F:iron-sulfur cluster binding"/>
    <property type="evidence" value="ECO:0007669"/>
    <property type="project" value="UniProtKB-KW"/>
</dbReference>
<dbReference type="Pfam" id="PF01568">
    <property type="entry name" value="Molydop_binding"/>
    <property type="match status" value="1"/>
</dbReference>
<dbReference type="InterPro" id="IPR037949">
    <property type="entry name" value="MopB_CT_Acetylene-hydratase"/>
</dbReference>
<dbReference type="PANTHER" id="PTHR43742">
    <property type="entry name" value="TRIMETHYLAMINE-N-OXIDE REDUCTASE"/>
    <property type="match status" value="1"/>
</dbReference>
<dbReference type="InterPro" id="IPR006656">
    <property type="entry name" value="Mopterin_OxRdtase"/>
</dbReference>
<evidence type="ECO:0000259" key="8">
    <source>
        <dbReference type="PROSITE" id="PS51669"/>
    </source>
</evidence>
<comment type="similarity">
    <text evidence="2">Belongs to the prokaryotic molybdopterin-containing oxidoreductase family.</text>
</comment>
<accession>A0A0D2HT16</accession>
<keyword evidence="6" id="KW-0408">Iron</keyword>
<dbReference type="GO" id="GO:0043546">
    <property type="term" value="F:molybdopterin cofactor binding"/>
    <property type="evidence" value="ECO:0007669"/>
    <property type="project" value="InterPro"/>
</dbReference>
<dbReference type="InParanoid" id="A0A0D2HT16"/>
<dbReference type="PANTHER" id="PTHR43742:SF6">
    <property type="entry name" value="OXIDOREDUCTASE YYAE-RELATED"/>
    <property type="match status" value="1"/>
</dbReference>
<dbReference type="InterPro" id="IPR006963">
    <property type="entry name" value="Mopterin_OxRdtase_4Fe-4S_dom"/>
</dbReference>
<reference evidence="9 10" key="1">
    <citation type="submission" date="2013-11" db="EMBL/GenBank/DDBJ databases">
        <title>Metagenomic analysis of a methanogenic consortium involved in long chain n-alkane degradation.</title>
        <authorList>
            <person name="Davidova I.A."/>
            <person name="Callaghan A.V."/>
            <person name="Wawrik B."/>
            <person name="Pruitt S."/>
            <person name="Marks C."/>
            <person name="Duncan K.E."/>
            <person name="Suflita J.M."/>
        </authorList>
    </citation>
    <scope>NUCLEOTIDE SEQUENCE [LARGE SCALE GENOMIC DNA]</scope>
    <source>
        <strain evidence="9 10">SPR</strain>
    </source>
</reference>
<evidence type="ECO:0000256" key="6">
    <source>
        <dbReference type="ARBA" id="ARBA00023004"/>
    </source>
</evidence>
<dbReference type="Gene3D" id="3.40.50.740">
    <property type="match status" value="1"/>
</dbReference>
<name>A0A0D2HT16_9BACT</name>
<dbReference type="InterPro" id="IPR009010">
    <property type="entry name" value="Asp_de-COase-like_dom_sf"/>
</dbReference>
<keyword evidence="7" id="KW-0411">Iron-sulfur</keyword>
<dbReference type="EMBL" id="AZAC01000014">
    <property type="protein sequence ID" value="KIX13693.1"/>
    <property type="molecule type" value="Genomic_DNA"/>
</dbReference>
<evidence type="ECO:0000256" key="1">
    <source>
        <dbReference type="ARBA" id="ARBA00001942"/>
    </source>
</evidence>
<keyword evidence="3" id="KW-0500">Molybdenum</keyword>
<proteinExistence type="inferred from homology"/>
<dbReference type="PROSITE" id="PS51669">
    <property type="entry name" value="4FE4S_MOW_BIS_MGD"/>
    <property type="match status" value="1"/>
</dbReference>
<evidence type="ECO:0000256" key="3">
    <source>
        <dbReference type="ARBA" id="ARBA00022505"/>
    </source>
</evidence>
<dbReference type="GO" id="GO:0046872">
    <property type="term" value="F:metal ion binding"/>
    <property type="evidence" value="ECO:0007669"/>
    <property type="project" value="UniProtKB-KW"/>
</dbReference>
<dbReference type="GO" id="GO:0018818">
    <property type="term" value="F:acetylene hydratase activity"/>
    <property type="evidence" value="ECO:0007669"/>
    <property type="project" value="InterPro"/>
</dbReference>
<dbReference type="Gene3D" id="2.40.40.20">
    <property type="match status" value="1"/>
</dbReference>
<dbReference type="Proteomes" id="UP000032233">
    <property type="component" value="Unassembled WGS sequence"/>
</dbReference>
<dbReference type="FunCoup" id="A0A0D2HT16">
    <property type="interactions" value="311"/>
</dbReference>
<keyword evidence="10" id="KW-1185">Reference proteome</keyword>
<dbReference type="Pfam" id="PF04879">
    <property type="entry name" value="Molybdop_Fe4S4"/>
    <property type="match status" value="1"/>
</dbReference>
<dbReference type="SUPFAM" id="SSF53706">
    <property type="entry name" value="Formate dehydrogenase/DMSO reductase, domains 1-3"/>
    <property type="match status" value="1"/>
</dbReference>
<evidence type="ECO:0000256" key="5">
    <source>
        <dbReference type="ARBA" id="ARBA00023002"/>
    </source>
</evidence>
<dbReference type="Gene3D" id="2.20.25.90">
    <property type="entry name" value="ADC-like domains"/>
    <property type="match status" value="1"/>
</dbReference>
<dbReference type="OrthoDB" id="9810782at2"/>
<dbReference type="Gene3D" id="3.40.228.10">
    <property type="entry name" value="Dimethylsulfoxide Reductase, domain 2"/>
    <property type="match status" value="1"/>
</dbReference>
<dbReference type="Pfam" id="PF00384">
    <property type="entry name" value="Molybdopterin"/>
    <property type="match status" value="1"/>
</dbReference>
<keyword evidence="5" id="KW-0560">Oxidoreductase</keyword>
<dbReference type="InterPro" id="IPR050612">
    <property type="entry name" value="Prok_Mopterin_Oxidored"/>
</dbReference>
<dbReference type="InterPro" id="IPR006655">
    <property type="entry name" value="Mopterin_OxRdtase_prok_CS"/>
</dbReference>
<dbReference type="CDD" id="cd02781">
    <property type="entry name" value="MopB_CT_Acetylene-hydratase"/>
    <property type="match status" value="1"/>
</dbReference>
<gene>
    <name evidence="9" type="ORF">X474_11985</name>
</gene>
<dbReference type="AlphaFoldDB" id="A0A0D2HT16"/>
<evidence type="ECO:0000256" key="2">
    <source>
        <dbReference type="ARBA" id="ARBA00010312"/>
    </source>
</evidence>